<evidence type="ECO:0000313" key="2">
    <source>
        <dbReference type="Proteomes" id="UP000005233"/>
    </source>
</evidence>
<accession>H8I749</accession>
<dbReference type="EMBL" id="CP003243">
    <property type="protein sequence ID" value="AFD00300.1"/>
    <property type="molecule type" value="Genomic_DNA"/>
</dbReference>
<gene>
    <name evidence="1" type="ordered locus">Mtc_1548</name>
</gene>
<dbReference type="KEGG" id="mez:Mtc_1548"/>
<dbReference type="Proteomes" id="UP000005233">
    <property type="component" value="Chromosome"/>
</dbReference>
<sequence>MPEDKHNNPNLITMSDLQKAAKAANMSVEDAARNIADAVGLTCRKE</sequence>
<organism evidence="1 2">
    <name type="scientific">Methanocella conradii (strain DSM 24694 / JCM 17849 / CGMCC 1.5162 / HZ254)</name>
    <dbReference type="NCBI Taxonomy" id="1041930"/>
    <lineage>
        <taxon>Archaea</taxon>
        <taxon>Methanobacteriati</taxon>
        <taxon>Methanobacteriota</taxon>
        <taxon>Stenosarchaea group</taxon>
        <taxon>Methanomicrobia</taxon>
        <taxon>Methanocellales</taxon>
        <taxon>Methanocellaceae</taxon>
        <taxon>Methanocella</taxon>
    </lineage>
</organism>
<reference evidence="1 2" key="1">
    <citation type="journal article" date="2012" name="J. Bacteriol.">
        <title>Complete genome sequence of a thermophilic methanogen, Methanocella conradii HZ254, isolated from Chinese rice field soil.</title>
        <authorList>
            <person name="Lu Z."/>
            <person name="Lu Y."/>
        </authorList>
    </citation>
    <scope>NUCLEOTIDE SEQUENCE [LARGE SCALE GENOMIC DNA]</scope>
    <source>
        <strain evidence="2">DSM 24694 / JCM 17849 / CGMCC 1.5162 / HZ254</strain>
    </source>
</reference>
<dbReference type="HOGENOM" id="CLU_3178557_0_0_2"/>
<keyword evidence="2" id="KW-1185">Reference proteome</keyword>
<name>H8I749_METCZ</name>
<dbReference type="eggNOG" id="arCOG13241">
    <property type="taxonomic scope" value="Archaea"/>
</dbReference>
<proteinExistence type="predicted"/>
<protein>
    <submittedName>
        <fullName evidence="1">Uncharacterized protein</fullName>
    </submittedName>
</protein>
<evidence type="ECO:0000313" key="1">
    <source>
        <dbReference type="EMBL" id="AFD00300.1"/>
    </source>
</evidence>
<dbReference type="AlphaFoldDB" id="H8I749"/>